<dbReference type="EMBL" id="SOYY01000003">
    <property type="protein sequence ID" value="KAA0722789.1"/>
    <property type="molecule type" value="Genomic_DNA"/>
</dbReference>
<keyword evidence="2" id="KW-1185">Reference proteome</keyword>
<name>A0A5A9PP50_9TELE</name>
<proteinExistence type="predicted"/>
<dbReference type="Proteomes" id="UP000324632">
    <property type="component" value="Chromosome 3"/>
</dbReference>
<gene>
    <name evidence="1" type="ORF">E1301_Tti008711</name>
</gene>
<dbReference type="PANTHER" id="PTHR31751">
    <property type="entry name" value="SI:CH211-108C17.2-RELATED-RELATED"/>
    <property type="match status" value="1"/>
</dbReference>
<comment type="caution">
    <text evidence="1">The sequence shown here is derived from an EMBL/GenBank/DDBJ whole genome shotgun (WGS) entry which is preliminary data.</text>
</comment>
<protein>
    <submittedName>
        <fullName evidence="1">Uncharacterized protein</fullName>
    </submittedName>
</protein>
<sequence length="534" mass="59639">MSIVEEDFDENVFNDPMNSVMGGALKHSQSIDGLPIMGIDETVHDLPTHEDSPDATSPHAQDPLFPAPQLVLCKDDIIGARASIVYDNCLRQLATFLILPAEKCKFLLRTGLPCNSVAPFEINIAYRGTATSIEWVCPNGHSLWRWNSQPVVKFGMQAGDFLLSTNILLSGNNYGKVALLFKFMNMGMVNTNTFFSIQDTYCVDTIKDFWEQRRNESVSQLQGKDVIVLDPDKGKYKALEIHHSLDMWHGAKNLAKKIAAAAKIKGQSILLVERYCEPFLVVLQDSRHVSGLCFKRLYKKNARRYSVYALKSEKTYGYISELQGQILNNRLTCEAGISLQLPQVHHGNPGIPAKGEPPCLRLCIIKASKIRPGCLSNSGRAFDANTENNAAQRRVTEDAEMMRVDWTVFEKIEEVVLAAQGLTEVTSAIQELSDIVHQNRKTTLALTEEQSRNVRAAFTCLVCRENLAFKGTATQSSTYDTWTAQRAIDGVQNGGDPHTVPFCSSTFNESLLMIRYCHVPQYDMRTSNSSTREI</sequence>
<evidence type="ECO:0000313" key="1">
    <source>
        <dbReference type="EMBL" id="KAA0722789.1"/>
    </source>
</evidence>
<dbReference type="AlphaFoldDB" id="A0A5A9PP50"/>
<evidence type="ECO:0000313" key="2">
    <source>
        <dbReference type="Proteomes" id="UP000324632"/>
    </source>
</evidence>
<dbReference type="PANTHER" id="PTHR31751:SF7">
    <property type="entry name" value="THAP-TYPE DOMAIN-CONTAINING PROTEIN"/>
    <property type="match status" value="1"/>
</dbReference>
<dbReference type="Gene3D" id="2.60.120.260">
    <property type="entry name" value="Galactose-binding domain-like"/>
    <property type="match status" value="1"/>
</dbReference>
<reference evidence="1 2" key="1">
    <citation type="journal article" date="2019" name="Mol. Ecol. Resour.">
        <title>Chromosome-level genome assembly of Triplophysa tibetana, a fish adapted to the harsh high-altitude environment of the Tibetan Plateau.</title>
        <authorList>
            <person name="Yang X."/>
            <person name="Liu H."/>
            <person name="Ma Z."/>
            <person name="Zou Y."/>
            <person name="Zou M."/>
            <person name="Mao Y."/>
            <person name="Li X."/>
            <person name="Wang H."/>
            <person name="Chen T."/>
            <person name="Wang W."/>
            <person name="Yang R."/>
        </authorList>
    </citation>
    <scope>NUCLEOTIDE SEQUENCE [LARGE SCALE GENOMIC DNA]</scope>
    <source>
        <strain evidence="1">TTIB1903HZAU</strain>
        <tissue evidence="1">Muscle</tissue>
    </source>
</reference>
<accession>A0A5A9PP50</accession>
<organism evidence="1 2">
    <name type="scientific">Triplophysa tibetana</name>
    <dbReference type="NCBI Taxonomy" id="1572043"/>
    <lineage>
        <taxon>Eukaryota</taxon>
        <taxon>Metazoa</taxon>
        <taxon>Chordata</taxon>
        <taxon>Craniata</taxon>
        <taxon>Vertebrata</taxon>
        <taxon>Euteleostomi</taxon>
        <taxon>Actinopterygii</taxon>
        <taxon>Neopterygii</taxon>
        <taxon>Teleostei</taxon>
        <taxon>Ostariophysi</taxon>
        <taxon>Cypriniformes</taxon>
        <taxon>Nemacheilidae</taxon>
        <taxon>Triplophysa</taxon>
    </lineage>
</organism>